<evidence type="ECO:0000313" key="2">
    <source>
        <dbReference type="Proteomes" id="UP000057158"/>
    </source>
</evidence>
<dbReference type="STRING" id="1603606.DSOUD_2309"/>
<keyword evidence="2" id="KW-1185">Reference proteome</keyword>
<dbReference type="PATRIC" id="fig|1603606.3.peg.2499"/>
<dbReference type="KEGG" id="des:DSOUD_2309"/>
<evidence type="ECO:0000313" key="1">
    <source>
        <dbReference type="EMBL" id="ALC17072.1"/>
    </source>
</evidence>
<proteinExistence type="predicted"/>
<dbReference type="Proteomes" id="UP000057158">
    <property type="component" value="Chromosome"/>
</dbReference>
<accession>A0A0M4D7G4</accession>
<protein>
    <submittedName>
        <fullName evidence="1">Uncharacterized protein</fullName>
    </submittedName>
</protein>
<dbReference type="RefSeq" id="WP_053551108.1">
    <property type="nucleotide sequence ID" value="NZ_CP010802.1"/>
</dbReference>
<reference evidence="1 2" key="1">
    <citation type="submission" date="2015-07" db="EMBL/GenBank/DDBJ databases">
        <title>Isolation and Genomic Characterization of a Novel Halophilic Metal-Reducing Deltaproteobacterium from the Deep Subsurface.</title>
        <authorList>
            <person name="Badalamenti J.P."/>
            <person name="Summers Z.M."/>
            <person name="Gralnick J.A."/>
            <person name="Bond D.R."/>
        </authorList>
    </citation>
    <scope>NUCLEOTIDE SEQUENCE [LARGE SCALE GENOMIC DNA]</scope>
    <source>
        <strain evidence="1 2">WTL</strain>
    </source>
</reference>
<sequence>MSADILVHQSVYHFGGQDYPVCVYSRPDGSHVARTAFSAEDVIVNDGPTLEEVLAKHQRLLPLAVNSRQLLRNFRSER</sequence>
<dbReference type="AlphaFoldDB" id="A0A0M4D7G4"/>
<organism evidence="1 2">
    <name type="scientific">Desulfuromonas soudanensis</name>
    <dbReference type="NCBI Taxonomy" id="1603606"/>
    <lineage>
        <taxon>Bacteria</taxon>
        <taxon>Pseudomonadati</taxon>
        <taxon>Thermodesulfobacteriota</taxon>
        <taxon>Desulfuromonadia</taxon>
        <taxon>Desulfuromonadales</taxon>
        <taxon>Desulfuromonadaceae</taxon>
        <taxon>Desulfuromonas</taxon>
    </lineage>
</organism>
<gene>
    <name evidence="1" type="ORF">DSOUD_2309</name>
</gene>
<dbReference type="EMBL" id="CP010802">
    <property type="protein sequence ID" value="ALC17072.1"/>
    <property type="molecule type" value="Genomic_DNA"/>
</dbReference>
<name>A0A0M4D7G4_9BACT</name>
<dbReference type="OrthoDB" id="5398488at2"/>